<gene>
    <name evidence="2" type="ORF">CDAUBV1_LOCUS15810</name>
</gene>
<dbReference type="AlphaFoldDB" id="A0AAV2TVH2"/>
<sequence length="275" mass="31752">MKTILIWNIVLAGCLFLQAGASLLPFGHGVNPDEENLRAADSIPMYAVPPNLPNRFYNEFIIYYTPRDDKEMPLPPWPTVHPPDLPYAIGRGQTWYAADLGITIENYTDYCVPIFEPNSYFPCVFFNYNSTAYFISDVTTGYGPCCVYRKPWSPPHRDFMQQYAAYFNRTTTGLGEGILNQTIDWWVIPQNEIKKRWGKSGWSTSDHPVFGGYGWASTHLESGYRPQVCFWYEGNVGWTQQLFYNFVDTGPRTKDLERFKFPEICNTDKACIYRP</sequence>
<comment type="caution">
    <text evidence="2">The sequence shown here is derived from an EMBL/GenBank/DDBJ whole genome shotgun (WGS) entry which is preliminary data.</text>
</comment>
<keyword evidence="1" id="KW-0732">Signal</keyword>
<organism evidence="2 3">
    <name type="scientific">Calicophoron daubneyi</name>
    <name type="common">Rumen fluke</name>
    <name type="synonym">Paramphistomum daubneyi</name>
    <dbReference type="NCBI Taxonomy" id="300641"/>
    <lineage>
        <taxon>Eukaryota</taxon>
        <taxon>Metazoa</taxon>
        <taxon>Spiralia</taxon>
        <taxon>Lophotrochozoa</taxon>
        <taxon>Platyhelminthes</taxon>
        <taxon>Trematoda</taxon>
        <taxon>Digenea</taxon>
        <taxon>Plagiorchiida</taxon>
        <taxon>Pronocephalata</taxon>
        <taxon>Paramphistomoidea</taxon>
        <taxon>Paramphistomidae</taxon>
        <taxon>Calicophoron</taxon>
    </lineage>
</organism>
<accession>A0AAV2TVH2</accession>
<feature type="chain" id="PRO_5043898390" evidence="1">
    <location>
        <begin position="30"/>
        <end position="275"/>
    </location>
</feature>
<name>A0AAV2TVH2_CALDB</name>
<reference evidence="2" key="1">
    <citation type="submission" date="2024-06" db="EMBL/GenBank/DDBJ databases">
        <authorList>
            <person name="Liu X."/>
            <person name="Lenzi L."/>
            <person name="Haldenby T S."/>
            <person name="Uol C."/>
        </authorList>
    </citation>
    <scope>NUCLEOTIDE SEQUENCE</scope>
</reference>
<dbReference type="Proteomes" id="UP001497525">
    <property type="component" value="Unassembled WGS sequence"/>
</dbReference>
<evidence type="ECO:0000313" key="3">
    <source>
        <dbReference type="Proteomes" id="UP001497525"/>
    </source>
</evidence>
<proteinExistence type="predicted"/>
<evidence type="ECO:0000313" key="2">
    <source>
        <dbReference type="EMBL" id="CAL5140494.1"/>
    </source>
</evidence>
<feature type="signal peptide" evidence="1">
    <location>
        <begin position="1"/>
        <end position="29"/>
    </location>
</feature>
<evidence type="ECO:0000256" key="1">
    <source>
        <dbReference type="SAM" id="SignalP"/>
    </source>
</evidence>
<dbReference type="EMBL" id="CAXLJL010000723">
    <property type="protein sequence ID" value="CAL5140494.1"/>
    <property type="molecule type" value="Genomic_DNA"/>
</dbReference>
<protein>
    <submittedName>
        <fullName evidence="2">Uncharacterized protein</fullName>
    </submittedName>
</protein>